<name>A0A1D8AVY3_9BACT</name>
<dbReference type="STRING" id="1838286.Verru16b_02095"/>
<evidence type="ECO:0000313" key="2">
    <source>
        <dbReference type="EMBL" id="AOS45026.1"/>
    </source>
</evidence>
<evidence type="ECO:0000313" key="3">
    <source>
        <dbReference type="Proteomes" id="UP000095228"/>
    </source>
</evidence>
<protein>
    <submittedName>
        <fullName evidence="2">Uncharacterized protein</fullName>
    </submittedName>
</protein>
<dbReference type="Proteomes" id="UP000095228">
    <property type="component" value="Chromosome"/>
</dbReference>
<dbReference type="OrthoDB" id="188088at2"/>
<reference evidence="2 3" key="1">
    <citation type="submission" date="2016-06" db="EMBL/GenBank/DDBJ databases">
        <title>Three novel species with peptidoglycan cell walls form the new genus Lacunisphaera gen. nov. in the family Opitutaceae of the verrucomicrobial subdivision 4.</title>
        <authorList>
            <person name="Rast P."/>
            <person name="Gloeckner I."/>
            <person name="Jogler M."/>
            <person name="Boedeker C."/>
            <person name="Jeske O."/>
            <person name="Wiegand S."/>
            <person name="Reinhardt R."/>
            <person name="Schumann P."/>
            <person name="Rohde M."/>
            <person name="Spring S."/>
            <person name="Gloeckner F.O."/>
            <person name="Jogler C."/>
        </authorList>
    </citation>
    <scope>NUCLEOTIDE SEQUENCE [LARGE SCALE GENOMIC DNA]</scope>
    <source>
        <strain evidence="2 3">IG16b</strain>
    </source>
</reference>
<dbReference type="EMBL" id="CP016094">
    <property type="protein sequence ID" value="AOS45026.1"/>
    <property type="molecule type" value="Genomic_DNA"/>
</dbReference>
<dbReference type="SUPFAM" id="SSF56935">
    <property type="entry name" value="Porins"/>
    <property type="match status" value="1"/>
</dbReference>
<feature type="signal peptide" evidence="1">
    <location>
        <begin position="1"/>
        <end position="20"/>
    </location>
</feature>
<keyword evidence="3" id="KW-1185">Reference proteome</keyword>
<dbReference type="RefSeq" id="WP_069962219.1">
    <property type="nucleotide sequence ID" value="NZ_CP016094.1"/>
</dbReference>
<accession>A0A1D8AVY3</accession>
<organism evidence="2 3">
    <name type="scientific">Lacunisphaera limnophila</name>
    <dbReference type="NCBI Taxonomy" id="1838286"/>
    <lineage>
        <taxon>Bacteria</taxon>
        <taxon>Pseudomonadati</taxon>
        <taxon>Verrucomicrobiota</taxon>
        <taxon>Opitutia</taxon>
        <taxon>Opitutales</taxon>
        <taxon>Opitutaceae</taxon>
        <taxon>Lacunisphaera</taxon>
    </lineage>
</organism>
<keyword evidence="1" id="KW-0732">Signal</keyword>
<evidence type="ECO:0000256" key="1">
    <source>
        <dbReference type="SAM" id="SignalP"/>
    </source>
</evidence>
<gene>
    <name evidence="2" type="ORF">Verru16b_02095</name>
</gene>
<proteinExistence type="predicted"/>
<dbReference type="KEGG" id="obg:Verru16b_02095"/>
<sequence>MKRSGLTLLLAALILPRALGQSGTAPWVENLHLSATGTVAAVNNISRTSHQPTSKDATTFELNLTSTHARQLAPSLLLVATGEAGALLVPDFDRTDHQRLGGRLALQHKFGLGPQAPVLSVNAGATYRMARFDGDKGWTTEAGLELAKRVLPQLRLAASANWLEHAARRATFDLNQHTYAFDARWDIDDRWSLAGSAGRLSGDIVANAAWSIWGTMLAGGFGPVIFDYYTSRPWMVTDLYGPGWVSYNVEADVDLWSVALSYAWSDQTALELRKSAAYVVNRVGVAYPTDSWSLGLTHRF</sequence>
<dbReference type="AlphaFoldDB" id="A0A1D8AVY3"/>
<feature type="chain" id="PRO_5009105356" evidence="1">
    <location>
        <begin position="21"/>
        <end position="300"/>
    </location>
</feature>